<dbReference type="eggNOG" id="COG2267">
    <property type="taxonomic scope" value="Bacteria"/>
</dbReference>
<gene>
    <name evidence="3" type="ordered locus">Spiaf_0371</name>
</gene>
<keyword evidence="1" id="KW-0732">Signal</keyword>
<dbReference type="InterPro" id="IPR029058">
    <property type="entry name" value="AB_hydrolase_fold"/>
</dbReference>
<feature type="signal peptide" evidence="1">
    <location>
        <begin position="1"/>
        <end position="20"/>
    </location>
</feature>
<proteinExistence type="predicted"/>
<dbReference type="AlphaFoldDB" id="H9UG33"/>
<feature type="domain" description="Serine aminopeptidase S33" evidence="2">
    <location>
        <begin position="104"/>
        <end position="330"/>
    </location>
</feature>
<dbReference type="KEGG" id="sfc:Spiaf_0371"/>
<evidence type="ECO:0000256" key="1">
    <source>
        <dbReference type="SAM" id="SignalP"/>
    </source>
</evidence>
<dbReference type="InterPro" id="IPR051044">
    <property type="entry name" value="MAG_DAG_Lipase"/>
</dbReference>
<keyword evidence="4" id="KW-1185">Reference proteome</keyword>
<dbReference type="PATRIC" id="fig|889378.3.peg.375"/>
<evidence type="ECO:0000313" key="4">
    <source>
        <dbReference type="Proteomes" id="UP000007383"/>
    </source>
</evidence>
<sequence length="356" mass="38941">MSRCCTLSCCMMILFGCASSPSGPEVPPPRFTREDFLPLSQHAPAFPTTANELDAELFLAYREFYGLAPGGSTHRVGWIPATQQQLFLQQWMPCAPAGPDSAGHPVPAILILHGYLEHAGPMAPLINHLLGAGWPVASLDLPGHGLSGGERGWIGDFAEYADALEAAVAALQLPPEQPLVLIGHSTGASAIIEYLYRDNGAVDLAILLAPLVRSSQWNLSRVGMTLSGPLPLRRIAGSPQSGTENPYYLQLAELDPLRSQHVNLEWVRALLRWDERNRGYPPLEVPALVIQACKDRVLDNAYNDSYLRERLPQARFRRIRRAHHNLHHEQGVNLRLLLQAVEAAITATTGAVACED</sequence>
<dbReference type="InterPro" id="IPR022742">
    <property type="entry name" value="Hydrolase_4"/>
</dbReference>
<dbReference type="Pfam" id="PF12146">
    <property type="entry name" value="Hydrolase_4"/>
    <property type="match status" value="1"/>
</dbReference>
<dbReference type="Gene3D" id="3.40.50.1820">
    <property type="entry name" value="alpha/beta hydrolase"/>
    <property type="match status" value="1"/>
</dbReference>
<reference evidence="4" key="1">
    <citation type="journal article" date="2013" name="Stand. Genomic Sci.">
        <title>Complete genome sequence of the halophilic bacterium Spirochaeta africana type strain (Z-7692(T)) from the alkaline Lake Magadi in the East African Rift.</title>
        <authorList>
            <person name="Liolos K."/>
            <person name="Abt B."/>
            <person name="Scheuner C."/>
            <person name="Teshima H."/>
            <person name="Held B."/>
            <person name="Lapidus A."/>
            <person name="Nolan M."/>
            <person name="Lucas S."/>
            <person name="Deshpande S."/>
            <person name="Cheng J.F."/>
            <person name="Tapia R."/>
            <person name="Goodwin L.A."/>
            <person name="Pitluck S."/>
            <person name="Pagani I."/>
            <person name="Ivanova N."/>
            <person name="Mavromatis K."/>
            <person name="Mikhailova N."/>
            <person name="Huntemann M."/>
            <person name="Pati A."/>
            <person name="Chen A."/>
            <person name="Palaniappan K."/>
            <person name="Land M."/>
            <person name="Rohde M."/>
            <person name="Tindall B.J."/>
            <person name="Detter J.C."/>
            <person name="Goker M."/>
            <person name="Bristow J."/>
            <person name="Eisen J.A."/>
            <person name="Markowitz V."/>
            <person name="Hugenholtz P."/>
            <person name="Woyke T."/>
            <person name="Klenk H.P."/>
            <person name="Kyrpides N.C."/>
        </authorList>
    </citation>
    <scope>NUCLEOTIDE SEQUENCE</scope>
    <source>
        <strain evidence="4">ATCC 700263 / DSM 8902 / Z-7692</strain>
    </source>
</reference>
<protein>
    <submittedName>
        <fullName evidence="3">Lysophospholipase</fullName>
    </submittedName>
</protein>
<accession>H9UG33</accession>
<dbReference type="OrthoDB" id="5614837at2"/>
<dbReference type="SUPFAM" id="SSF53474">
    <property type="entry name" value="alpha/beta-Hydrolases"/>
    <property type="match status" value="1"/>
</dbReference>
<dbReference type="EMBL" id="CP003282">
    <property type="protein sequence ID" value="AFG36476.1"/>
    <property type="molecule type" value="Genomic_DNA"/>
</dbReference>
<organism evidence="3 4">
    <name type="scientific">Spirochaeta africana (strain ATCC 700263 / DSM 8902 / Z-7692)</name>
    <dbReference type="NCBI Taxonomy" id="889378"/>
    <lineage>
        <taxon>Bacteria</taxon>
        <taxon>Pseudomonadati</taxon>
        <taxon>Spirochaetota</taxon>
        <taxon>Spirochaetia</taxon>
        <taxon>Spirochaetales</taxon>
        <taxon>Spirochaetaceae</taxon>
        <taxon>Spirochaeta</taxon>
    </lineage>
</organism>
<dbReference type="Proteomes" id="UP000007383">
    <property type="component" value="Chromosome"/>
</dbReference>
<dbReference type="HOGENOM" id="CLU_026209_6_0_12"/>
<dbReference type="PROSITE" id="PS51257">
    <property type="entry name" value="PROKAR_LIPOPROTEIN"/>
    <property type="match status" value="1"/>
</dbReference>
<feature type="chain" id="PRO_5003622991" evidence="1">
    <location>
        <begin position="21"/>
        <end position="356"/>
    </location>
</feature>
<dbReference type="PANTHER" id="PTHR11614">
    <property type="entry name" value="PHOSPHOLIPASE-RELATED"/>
    <property type="match status" value="1"/>
</dbReference>
<dbReference type="STRING" id="889378.Spiaf_0371"/>
<evidence type="ECO:0000259" key="2">
    <source>
        <dbReference type="Pfam" id="PF12146"/>
    </source>
</evidence>
<name>H9UG33_SPIAZ</name>
<evidence type="ECO:0000313" key="3">
    <source>
        <dbReference type="EMBL" id="AFG36476.1"/>
    </source>
</evidence>